<dbReference type="InterPro" id="IPR037461">
    <property type="entry name" value="CtCE2-like_dom"/>
</dbReference>
<dbReference type="CDD" id="cd01831">
    <property type="entry name" value="Endoglucanase_E_like"/>
    <property type="match status" value="1"/>
</dbReference>
<evidence type="ECO:0000313" key="4">
    <source>
        <dbReference type="EMBL" id="KAH6649085.1"/>
    </source>
</evidence>
<keyword evidence="5" id="KW-1185">Reference proteome</keyword>
<evidence type="ECO:0000256" key="1">
    <source>
        <dbReference type="ARBA" id="ARBA00022729"/>
    </source>
</evidence>
<feature type="signal peptide" evidence="2">
    <location>
        <begin position="1"/>
        <end position="17"/>
    </location>
</feature>
<dbReference type="InterPro" id="IPR036514">
    <property type="entry name" value="SGNH_hydro_sf"/>
</dbReference>
<evidence type="ECO:0000256" key="2">
    <source>
        <dbReference type="SAM" id="SignalP"/>
    </source>
</evidence>
<dbReference type="GeneID" id="70134458"/>
<comment type="caution">
    <text evidence="4">The sequence shown here is derived from an EMBL/GenBank/DDBJ whole genome shotgun (WGS) entry which is preliminary data.</text>
</comment>
<dbReference type="InterPro" id="IPR013830">
    <property type="entry name" value="SGNH_hydro"/>
</dbReference>
<name>A0A9P8ZTP5_9PEZI</name>
<dbReference type="Gene3D" id="2.60.120.260">
    <property type="entry name" value="Galactose-binding domain-like"/>
    <property type="match status" value="1"/>
</dbReference>
<feature type="chain" id="PRO_5040452764" evidence="2">
    <location>
        <begin position="18"/>
        <end position="411"/>
    </location>
</feature>
<dbReference type="InterPro" id="IPR040794">
    <property type="entry name" value="CE2_N"/>
</dbReference>
<dbReference type="InterPro" id="IPR035971">
    <property type="entry name" value="CBD_sf"/>
</dbReference>
<evidence type="ECO:0000313" key="5">
    <source>
        <dbReference type="Proteomes" id="UP000758603"/>
    </source>
</evidence>
<accession>A0A9P8ZTP5</accession>
<dbReference type="Gene3D" id="3.40.50.1110">
    <property type="entry name" value="SGNH hydrolase"/>
    <property type="match status" value="1"/>
</dbReference>
<dbReference type="RefSeq" id="XP_045955592.1">
    <property type="nucleotide sequence ID" value="XM_046105567.1"/>
</dbReference>
<dbReference type="OrthoDB" id="426133at2759"/>
<dbReference type="PANTHER" id="PTHR37834">
    <property type="entry name" value="GDSL-LIKE LIPASE/ACYLHYDROLASE DOMAIN PROTEIN (AFU_ORTHOLOGUE AFUA_2G00620)"/>
    <property type="match status" value="1"/>
</dbReference>
<dbReference type="AlphaFoldDB" id="A0A9P8ZTP5"/>
<proteinExistence type="predicted"/>
<reference evidence="4" key="1">
    <citation type="journal article" date="2021" name="Nat. Commun.">
        <title>Genetic determinants of endophytism in the Arabidopsis root mycobiome.</title>
        <authorList>
            <person name="Mesny F."/>
            <person name="Miyauchi S."/>
            <person name="Thiergart T."/>
            <person name="Pickel B."/>
            <person name="Atanasova L."/>
            <person name="Karlsson M."/>
            <person name="Huettel B."/>
            <person name="Barry K.W."/>
            <person name="Haridas S."/>
            <person name="Chen C."/>
            <person name="Bauer D."/>
            <person name="Andreopoulos W."/>
            <person name="Pangilinan J."/>
            <person name="LaButti K."/>
            <person name="Riley R."/>
            <person name="Lipzen A."/>
            <person name="Clum A."/>
            <person name="Drula E."/>
            <person name="Henrissat B."/>
            <person name="Kohler A."/>
            <person name="Grigoriev I.V."/>
            <person name="Martin F.M."/>
            <person name="Hacquard S."/>
        </authorList>
    </citation>
    <scope>NUCLEOTIDE SEQUENCE</scope>
    <source>
        <strain evidence="4">MPI-SDFR-AT-0073</strain>
    </source>
</reference>
<dbReference type="Pfam" id="PF17996">
    <property type="entry name" value="CE2_N"/>
    <property type="match status" value="1"/>
</dbReference>
<dbReference type="InterPro" id="IPR052762">
    <property type="entry name" value="PCW_deacetylase/CE"/>
</dbReference>
<feature type="domain" description="CBM1" evidence="3">
    <location>
        <begin position="17"/>
        <end position="53"/>
    </location>
</feature>
<protein>
    <submittedName>
        <fullName evidence="4">SGNH hydrolase-type esterase domain-containing protein</fullName>
    </submittedName>
</protein>
<dbReference type="SUPFAM" id="SSF52266">
    <property type="entry name" value="SGNH hydrolase"/>
    <property type="match status" value="1"/>
</dbReference>
<keyword evidence="1 2" id="KW-0732">Signal</keyword>
<dbReference type="Pfam" id="PF13472">
    <property type="entry name" value="Lipase_GDSL_2"/>
    <property type="match status" value="1"/>
</dbReference>
<gene>
    <name evidence="4" type="ORF">BKA67DRAFT_628347</name>
</gene>
<keyword evidence="4" id="KW-0378">Hydrolase</keyword>
<dbReference type="GO" id="GO:0005975">
    <property type="term" value="P:carbohydrate metabolic process"/>
    <property type="evidence" value="ECO:0007669"/>
    <property type="project" value="InterPro"/>
</dbReference>
<dbReference type="EMBL" id="JAGPXC010000007">
    <property type="protein sequence ID" value="KAH6649085.1"/>
    <property type="molecule type" value="Genomic_DNA"/>
</dbReference>
<dbReference type="SUPFAM" id="SSF57180">
    <property type="entry name" value="Cellulose-binding domain"/>
    <property type="match status" value="1"/>
</dbReference>
<dbReference type="GO" id="GO:0030248">
    <property type="term" value="F:cellulose binding"/>
    <property type="evidence" value="ECO:0007669"/>
    <property type="project" value="InterPro"/>
</dbReference>
<dbReference type="GO" id="GO:0052689">
    <property type="term" value="F:carboxylic ester hydrolase activity"/>
    <property type="evidence" value="ECO:0007669"/>
    <property type="project" value="InterPro"/>
</dbReference>
<dbReference type="Pfam" id="PF00734">
    <property type="entry name" value="CBM_1"/>
    <property type="match status" value="1"/>
</dbReference>
<dbReference type="GO" id="GO:0005576">
    <property type="term" value="C:extracellular region"/>
    <property type="evidence" value="ECO:0007669"/>
    <property type="project" value="InterPro"/>
</dbReference>
<dbReference type="PROSITE" id="PS00562">
    <property type="entry name" value="CBM1_1"/>
    <property type="match status" value="1"/>
</dbReference>
<dbReference type="PANTHER" id="PTHR37834:SF2">
    <property type="entry name" value="ESTERASE, SGNH HYDROLASE-TYPE"/>
    <property type="match status" value="1"/>
</dbReference>
<dbReference type="SMART" id="SM00236">
    <property type="entry name" value="fCBD"/>
    <property type="match status" value="1"/>
</dbReference>
<evidence type="ECO:0000259" key="3">
    <source>
        <dbReference type="PROSITE" id="PS51164"/>
    </source>
</evidence>
<sequence>MRASLFACSAIASVVVAQQPAWAQCGGQGYTGDTSCISGYTCVTLNAWYSQCQVSSATTSLVTVTKTTATATATSSSGATIKDVQFLGRVNPATKELSWSGTGIAFTFKGTSASIGLSSLWGTNSADLVVDDGEPIVIADVSGSSISTPAGLSSGTHTVVLRKRSEAQMGSIYIGDVTTNGVAGTYAAPTRRIEIIGDSISVGYGLDGTLPCTNNASVEDAPKTYGALAAEALDADYSIIAWSGKGLVRNIATGSVDTSPLMPELWTRYGGNDADNSYTFPSGSVPDAVVINLGTNDFSYLSARDPIDASVYEAGLVDFVQTIQEHYPKAEFFLLNSPMLSDTWPTAEDAQKTTQTNAIEAAIAELNDTKVHFVDWPTQGSDVGCDYHPNAATHAAEATVLADAISAALGW</sequence>
<organism evidence="4 5">
    <name type="scientific">Truncatella angustata</name>
    <dbReference type="NCBI Taxonomy" id="152316"/>
    <lineage>
        <taxon>Eukaryota</taxon>
        <taxon>Fungi</taxon>
        <taxon>Dikarya</taxon>
        <taxon>Ascomycota</taxon>
        <taxon>Pezizomycotina</taxon>
        <taxon>Sordariomycetes</taxon>
        <taxon>Xylariomycetidae</taxon>
        <taxon>Amphisphaeriales</taxon>
        <taxon>Sporocadaceae</taxon>
        <taxon>Truncatella</taxon>
    </lineage>
</organism>
<dbReference type="InterPro" id="IPR000254">
    <property type="entry name" value="CBD"/>
</dbReference>
<dbReference type="PROSITE" id="PS51164">
    <property type="entry name" value="CBM1_2"/>
    <property type="match status" value="1"/>
</dbReference>
<dbReference type="Proteomes" id="UP000758603">
    <property type="component" value="Unassembled WGS sequence"/>
</dbReference>